<dbReference type="Proteomes" id="UP001375743">
    <property type="component" value="Unassembled WGS sequence"/>
</dbReference>
<keyword evidence="4" id="KW-0472">Membrane</keyword>
<dbReference type="RefSeq" id="WP_418159966.1">
    <property type="nucleotide sequence ID" value="NZ_JBBLZC010000012.1"/>
</dbReference>
<protein>
    <submittedName>
        <fullName evidence="6">YkvA family protein</fullName>
    </submittedName>
</protein>
<feature type="domain" description="DUF1232" evidence="5">
    <location>
        <begin position="53"/>
        <end position="87"/>
    </location>
</feature>
<dbReference type="Pfam" id="PF06803">
    <property type="entry name" value="DUF1232"/>
    <property type="match status" value="1"/>
</dbReference>
<organism evidence="6 7">
    <name type="scientific">Benzoatithermus flavus</name>
    <dbReference type="NCBI Taxonomy" id="3108223"/>
    <lineage>
        <taxon>Bacteria</taxon>
        <taxon>Pseudomonadati</taxon>
        <taxon>Pseudomonadota</taxon>
        <taxon>Alphaproteobacteria</taxon>
        <taxon>Geminicoccales</taxon>
        <taxon>Geminicoccaceae</taxon>
        <taxon>Benzoatithermus</taxon>
    </lineage>
</organism>
<dbReference type="InterPro" id="IPR010652">
    <property type="entry name" value="DUF1232"/>
</dbReference>
<keyword evidence="2" id="KW-0812">Transmembrane</keyword>
<comment type="caution">
    <text evidence="6">The sequence shown here is derived from an EMBL/GenBank/DDBJ whole genome shotgun (WGS) entry which is preliminary data.</text>
</comment>
<reference evidence="6 7" key="1">
    <citation type="submission" date="2024-01" db="EMBL/GenBank/DDBJ databases">
        <title>Multi-omics insights into the function and evolution of sodium benzoate biodegradation pathways in Benzoatithermus flavus gen. nov., sp. nov. from hot spring.</title>
        <authorList>
            <person name="Hu C.-J."/>
            <person name="Li W.-J."/>
        </authorList>
    </citation>
    <scope>NUCLEOTIDE SEQUENCE [LARGE SCALE GENOMIC DNA]</scope>
    <source>
        <strain evidence="6 7">SYSU G07066</strain>
    </source>
</reference>
<evidence type="ECO:0000256" key="3">
    <source>
        <dbReference type="ARBA" id="ARBA00022989"/>
    </source>
</evidence>
<proteinExistence type="predicted"/>
<evidence type="ECO:0000256" key="4">
    <source>
        <dbReference type="ARBA" id="ARBA00023136"/>
    </source>
</evidence>
<evidence type="ECO:0000256" key="2">
    <source>
        <dbReference type="ARBA" id="ARBA00022692"/>
    </source>
</evidence>
<evidence type="ECO:0000256" key="1">
    <source>
        <dbReference type="ARBA" id="ARBA00004127"/>
    </source>
</evidence>
<dbReference type="EMBL" id="JBBLZC010000012">
    <property type="protein sequence ID" value="MEK0084119.1"/>
    <property type="molecule type" value="Genomic_DNA"/>
</dbReference>
<keyword evidence="7" id="KW-1185">Reference proteome</keyword>
<name>A0ABU8XUS0_9PROT</name>
<comment type="subcellular location">
    <subcellularLocation>
        <location evidence="1">Endomembrane system</location>
        <topology evidence="1">Multi-pass membrane protein</topology>
    </subcellularLocation>
</comment>
<sequence length="114" mass="12550">MTTDLATLPTWSPADEPRLWRKLVRVAAKIAFADQLVAAWYCAKDPATPMHVRAVLLGALGYFLLPADAIPDVIAGIGFTDDASVIAAVVTTFARHITQEHREAARRRLDQLLR</sequence>
<evidence type="ECO:0000259" key="5">
    <source>
        <dbReference type="Pfam" id="PF06803"/>
    </source>
</evidence>
<gene>
    <name evidence="6" type="ORF">U1T56_13220</name>
</gene>
<dbReference type="InterPro" id="IPR016983">
    <property type="entry name" value="UCP031804"/>
</dbReference>
<evidence type="ECO:0000313" key="6">
    <source>
        <dbReference type="EMBL" id="MEK0084119.1"/>
    </source>
</evidence>
<dbReference type="PIRSF" id="PIRSF031804">
    <property type="entry name" value="UCP031804"/>
    <property type="match status" value="1"/>
</dbReference>
<evidence type="ECO:0000313" key="7">
    <source>
        <dbReference type="Proteomes" id="UP001375743"/>
    </source>
</evidence>
<accession>A0ABU8XUS0</accession>
<keyword evidence="3" id="KW-1133">Transmembrane helix</keyword>